<organism evidence="5 6">
    <name type="scientific">Diversispora eburnea</name>
    <dbReference type="NCBI Taxonomy" id="1213867"/>
    <lineage>
        <taxon>Eukaryota</taxon>
        <taxon>Fungi</taxon>
        <taxon>Fungi incertae sedis</taxon>
        <taxon>Mucoromycota</taxon>
        <taxon>Glomeromycotina</taxon>
        <taxon>Glomeromycetes</taxon>
        <taxon>Diversisporales</taxon>
        <taxon>Diversisporaceae</taxon>
        <taxon>Diversispora</taxon>
    </lineage>
</organism>
<sequence length="1143" mass="129120">MDPAENIHNSNENDKEDITEKLSSDNININVQTETKSRISILSSSRLSAMFDPTLLSTWINGTSDQQTTKAQKHTTRVLDDTFTTGLESVRLSKGPDFSLLSEDEDLNDAFEKILDEIDIRGEQRNTMLELSDDHKRTLIIQNRQARAIKQATQQSQQDQIDNSPSTHEGEKSQQDLEVKDTIKYNEEEKEKSEKNNSDDSTFNNIIESNNEIDQGTKISLISTLLSSESSISSSESSSNSGGFFSLFFGSNSSTVKLQNTPDFYVEKLTQRNIPAKELSKRLQSLRIELSTAELSWIKTFIDCEGLVALEFVLKKYTIGLKKSTARNTDHDDKIQFECIRCLRVLLNTKTVYGQVLNSPSLINCIVFCLHTPNNKLRSQVAYVLAALCVLSFKGHSLVLNAFSDFRQVHEEEFRFQYLMETLKINDAEEDSGSVEYKSACLSLVNSIVSPPEDVEERIQLRKEFERRGLIELFSSIKNSDPPESLLKQINKYEEESQEDLDELYEKVHDIVRDANDPFSILVGLVRQVEHDEELYFRVVETLKNLLRIVCRDSEEISQNEIWTLVELFIERIRSLTNIQDEWQITMNEFLASAQYIVGKFSIVSGNMTDEIIDSMKVKSNELETKIIPLNSETLVDNKIETCLISKSSKDKSLKHSNINEDVPPPSNGGIPPPPPPPPSNRNGGIPPPPPPPPSNRNGGIPPPPPPPPSNRNGGIPPPPPPPPPNRNGGPNVPLKPLLWSKIPPYKSSNTIWQDIPAEEVPLKTDELDMLFSKNQMVPNVKSPASPTSPKKPAVTTLLEFNRANNIAIMLAHEIELIKDYNGDIAMLGNAEKYFREIMVIPRFSERLGCMIYRRRFEMEFEELKLEIEVFHEAYIELKESIKFKRLLKTILVIGNYLNGSTFRGNAVGFQLDCLSKLRETKALENNSKGTATLLHYFALTLEETQKDLLSFMDELKHLDAATRISFVTVVSSVASLDIGFKSIKEEIKKLKKIGLSPKNDNFCKVMEKFVEKVEQVIENIKEYTTKLEEDLKQLLIYFGEDPTTIKPEEFFGMIASFGKALALVCLASSITGTGEFDEAIRNLRSGLKKTRMRPVSRVFIDLQSSGHIRGPSSNSHHRRASSTIQHVRYSSTFLHTSSLLTE</sequence>
<keyword evidence="6" id="KW-1185">Reference proteome</keyword>
<dbReference type="Pfam" id="PF06371">
    <property type="entry name" value="Drf_GBD"/>
    <property type="match status" value="1"/>
</dbReference>
<dbReference type="Pfam" id="PF06367">
    <property type="entry name" value="Drf_FH3"/>
    <property type="match status" value="1"/>
</dbReference>
<name>A0A9N8WMR6_9GLOM</name>
<evidence type="ECO:0000256" key="1">
    <source>
        <dbReference type="SAM" id="Coils"/>
    </source>
</evidence>
<evidence type="ECO:0000259" key="3">
    <source>
        <dbReference type="PROSITE" id="PS51232"/>
    </source>
</evidence>
<dbReference type="PROSITE" id="PS51232">
    <property type="entry name" value="GBD_FH3"/>
    <property type="match status" value="1"/>
</dbReference>
<dbReference type="Gene3D" id="1.20.58.2220">
    <property type="entry name" value="Formin, FH2 domain"/>
    <property type="match status" value="2"/>
</dbReference>
<feature type="coiled-coil region" evidence="1">
    <location>
        <begin position="1007"/>
        <end position="1034"/>
    </location>
</feature>
<feature type="compositionally biased region" description="Pro residues" evidence="2">
    <location>
        <begin position="663"/>
        <end position="726"/>
    </location>
</feature>
<keyword evidence="1" id="KW-0175">Coiled coil</keyword>
<dbReference type="InterPro" id="IPR011989">
    <property type="entry name" value="ARM-like"/>
</dbReference>
<dbReference type="SUPFAM" id="SSF101447">
    <property type="entry name" value="Formin homology 2 domain (FH2 domain)"/>
    <property type="match status" value="1"/>
</dbReference>
<dbReference type="PANTHER" id="PTHR45733:SF8">
    <property type="entry name" value="FORMIN-J"/>
    <property type="match status" value="1"/>
</dbReference>
<dbReference type="GO" id="GO:0030036">
    <property type="term" value="P:actin cytoskeleton organization"/>
    <property type="evidence" value="ECO:0007669"/>
    <property type="project" value="InterPro"/>
</dbReference>
<dbReference type="Gene3D" id="1.25.10.10">
    <property type="entry name" value="Leucine-rich Repeat Variant"/>
    <property type="match status" value="1"/>
</dbReference>
<dbReference type="AlphaFoldDB" id="A0A9N8WMR6"/>
<feature type="compositionally biased region" description="Basic and acidic residues" evidence="2">
    <location>
        <begin position="168"/>
        <end position="179"/>
    </location>
</feature>
<dbReference type="EMBL" id="CAJVPK010000294">
    <property type="protein sequence ID" value="CAG8490291.1"/>
    <property type="molecule type" value="Genomic_DNA"/>
</dbReference>
<dbReference type="SUPFAM" id="SSF48371">
    <property type="entry name" value="ARM repeat"/>
    <property type="match status" value="1"/>
</dbReference>
<evidence type="ECO:0000313" key="5">
    <source>
        <dbReference type="EMBL" id="CAG8490291.1"/>
    </source>
</evidence>
<dbReference type="GO" id="GO:0031267">
    <property type="term" value="F:small GTPase binding"/>
    <property type="evidence" value="ECO:0007669"/>
    <property type="project" value="InterPro"/>
</dbReference>
<feature type="region of interest" description="Disordered" evidence="2">
    <location>
        <begin position="148"/>
        <end position="179"/>
    </location>
</feature>
<accession>A0A9N8WMR6</accession>
<dbReference type="SMART" id="SM00498">
    <property type="entry name" value="FH2"/>
    <property type="match status" value="1"/>
</dbReference>
<dbReference type="SMART" id="SM01140">
    <property type="entry name" value="Drf_GBD"/>
    <property type="match status" value="1"/>
</dbReference>
<feature type="compositionally biased region" description="Basic and acidic residues" evidence="2">
    <location>
        <begin position="11"/>
        <end position="21"/>
    </location>
</feature>
<dbReference type="OrthoDB" id="1668162at2759"/>
<dbReference type="PANTHER" id="PTHR45733">
    <property type="entry name" value="FORMIN-J"/>
    <property type="match status" value="1"/>
</dbReference>
<feature type="domain" description="FH2" evidence="4">
    <location>
        <begin position="688"/>
        <end position="1088"/>
    </location>
</feature>
<dbReference type="GO" id="GO:0003779">
    <property type="term" value="F:actin binding"/>
    <property type="evidence" value="ECO:0007669"/>
    <property type="project" value="InterPro"/>
</dbReference>
<dbReference type="InterPro" id="IPR010473">
    <property type="entry name" value="GTPase-bd"/>
</dbReference>
<dbReference type="InterPro" id="IPR015425">
    <property type="entry name" value="FH2_Formin"/>
</dbReference>
<dbReference type="Pfam" id="PF02181">
    <property type="entry name" value="FH2"/>
    <property type="match status" value="2"/>
</dbReference>
<evidence type="ECO:0000256" key="2">
    <source>
        <dbReference type="SAM" id="MobiDB-lite"/>
    </source>
</evidence>
<feature type="compositionally biased region" description="Low complexity" evidence="2">
    <location>
        <begin position="151"/>
        <end position="160"/>
    </location>
</feature>
<dbReference type="InterPro" id="IPR014768">
    <property type="entry name" value="GBD/FH3_dom"/>
</dbReference>
<protein>
    <submittedName>
        <fullName evidence="5">5113_t:CDS:1</fullName>
    </submittedName>
</protein>
<feature type="domain" description="GBD/FH3" evidence="3">
    <location>
        <begin position="99"/>
        <end position="581"/>
    </location>
</feature>
<dbReference type="InterPro" id="IPR010472">
    <property type="entry name" value="FH3_dom"/>
</dbReference>
<dbReference type="PROSITE" id="PS51444">
    <property type="entry name" value="FH2"/>
    <property type="match status" value="1"/>
</dbReference>
<proteinExistence type="predicted"/>
<evidence type="ECO:0000313" key="6">
    <source>
        <dbReference type="Proteomes" id="UP000789706"/>
    </source>
</evidence>
<dbReference type="InterPro" id="IPR042201">
    <property type="entry name" value="FH2_Formin_sf"/>
</dbReference>
<dbReference type="InterPro" id="IPR051144">
    <property type="entry name" value="Formin_homology_domain"/>
</dbReference>
<dbReference type="Proteomes" id="UP000789706">
    <property type="component" value="Unassembled WGS sequence"/>
</dbReference>
<comment type="caution">
    <text evidence="5">The sequence shown here is derived from an EMBL/GenBank/DDBJ whole genome shotgun (WGS) entry which is preliminary data.</text>
</comment>
<evidence type="ECO:0000259" key="4">
    <source>
        <dbReference type="PROSITE" id="PS51444"/>
    </source>
</evidence>
<feature type="region of interest" description="Disordered" evidence="2">
    <location>
        <begin position="1"/>
        <end position="21"/>
    </location>
</feature>
<reference evidence="5" key="1">
    <citation type="submission" date="2021-06" db="EMBL/GenBank/DDBJ databases">
        <authorList>
            <person name="Kallberg Y."/>
            <person name="Tangrot J."/>
            <person name="Rosling A."/>
        </authorList>
    </citation>
    <scope>NUCLEOTIDE SEQUENCE</scope>
    <source>
        <strain evidence="5">AZ414A</strain>
    </source>
</reference>
<dbReference type="InterPro" id="IPR016024">
    <property type="entry name" value="ARM-type_fold"/>
</dbReference>
<dbReference type="SMART" id="SM01139">
    <property type="entry name" value="Drf_FH3"/>
    <property type="match status" value="1"/>
</dbReference>
<gene>
    <name evidence="5" type="ORF">DEBURN_LOCUS4134</name>
</gene>
<feature type="region of interest" description="Disordered" evidence="2">
    <location>
        <begin position="648"/>
        <end position="736"/>
    </location>
</feature>